<gene>
    <name evidence="1" type="ORF">BSTOLATCC_MIC42344</name>
</gene>
<dbReference type="Proteomes" id="UP001162131">
    <property type="component" value="Unassembled WGS sequence"/>
</dbReference>
<sequence length="84" mass="10084">MLNYIEDENYNLQIAWLVYLNIYKVLIDSYEKYLAQFKYGLISENQKLATQCAFFRLDRISLFCANLFMKTKTIKFLSTHMMCT</sequence>
<reference evidence="1" key="1">
    <citation type="submission" date="2021-09" db="EMBL/GenBank/DDBJ databases">
        <authorList>
            <consortium name="AG Swart"/>
            <person name="Singh M."/>
            <person name="Singh A."/>
            <person name="Seah K."/>
            <person name="Emmerich C."/>
        </authorList>
    </citation>
    <scope>NUCLEOTIDE SEQUENCE</scope>
    <source>
        <strain evidence="1">ATCC30299</strain>
    </source>
</reference>
<protein>
    <submittedName>
        <fullName evidence="1">Uncharacterized protein</fullName>
    </submittedName>
</protein>
<dbReference type="EMBL" id="CAJZBQ010000041">
    <property type="protein sequence ID" value="CAG9327002.1"/>
    <property type="molecule type" value="Genomic_DNA"/>
</dbReference>
<keyword evidence="2" id="KW-1185">Reference proteome</keyword>
<name>A0AAU9JRL8_9CILI</name>
<organism evidence="1 2">
    <name type="scientific">Blepharisma stoltei</name>
    <dbReference type="NCBI Taxonomy" id="1481888"/>
    <lineage>
        <taxon>Eukaryota</taxon>
        <taxon>Sar</taxon>
        <taxon>Alveolata</taxon>
        <taxon>Ciliophora</taxon>
        <taxon>Postciliodesmatophora</taxon>
        <taxon>Heterotrichea</taxon>
        <taxon>Heterotrichida</taxon>
        <taxon>Blepharismidae</taxon>
        <taxon>Blepharisma</taxon>
    </lineage>
</organism>
<evidence type="ECO:0000313" key="1">
    <source>
        <dbReference type="EMBL" id="CAG9327002.1"/>
    </source>
</evidence>
<evidence type="ECO:0000313" key="2">
    <source>
        <dbReference type="Proteomes" id="UP001162131"/>
    </source>
</evidence>
<comment type="caution">
    <text evidence="1">The sequence shown here is derived from an EMBL/GenBank/DDBJ whole genome shotgun (WGS) entry which is preliminary data.</text>
</comment>
<accession>A0AAU9JRL8</accession>
<proteinExistence type="predicted"/>
<dbReference type="AlphaFoldDB" id="A0AAU9JRL8"/>